<keyword evidence="3" id="KW-1185">Reference proteome</keyword>
<accession>A0ABR7HHD3</accession>
<evidence type="ECO:0000256" key="1">
    <source>
        <dbReference type="SAM" id="MobiDB-lite"/>
    </source>
</evidence>
<proteinExistence type="predicted"/>
<organism evidence="2 3">
    <name type="scientific">Ruminococcus intestinalis</name>
    <dbReference type="NCBI Taxonomy" id="2763066"/>
    <lineage>
        <taxon>Bacteria</taxon>
        <taxon>Bacillati</taxon>
        <taxon>Bacillota</taxon>
        <taxon>Clostridia</taxon>
        <taxon>Eubacteriales</taxon>
        <taxon>Oscillospiraceae</taxon>
        <taxon>Ruminococcus</taxon>
    </lineage>
</organism>
<feature type="region of interest" description="Disordered" evidence="1">
    <location>
        <begin position="1"/>
        <end position="52"/>
    </location>
</feature>
<feature type="compositionally biased region" description="Basic and acidic residues" evidence="1">
    <location>
        <begin position="7"/>
        <end position="39"/>
    </location>
</feature>
<comment type="caution">
    <text evidence="2">The sequence shown here is derived from an EMBL/GenBank/DDBJ whole genome shotgun (WGS) entry which is preliminary data.</text>
</comment>
<evidence type="ECO:0000313" key="2">
    <source>
        <dbReference type="EMBL" id="MBC5726933.1"/>
    </source>
</evidence>
<reference evidence="2 3" key="1">
    <citation type="submission" date="2020-08" db="EMBL/GenBank/DDBJ databases">
        <title>Genome public.</title>
        <authorList>
            <person name="Liu C."/>
            <person name="Sun Q."/>
        </authorList>
    </citation>
    <scope>NUCLEOTIDE SEQUENCE [LARGE SCALE GENOMIC DNA]</scope>
    <source>
        <strain evidence="2 3">NSJ-71</strain>
    </source>
</reference>
<dbReference type="RefSeq" id="WP_186934401.1">
    <property type="nucleotide sequence ID" value="NZ_JACOPS010000001.1"/>
</dbReference>
<protein>
    <submittedName>
        <fullName evidence="2">Uncharacterized protein</fullName>
    </submittedName>
</protein>
<evidence type="ECO:0000313" key="3">
    <source>
        <dbReference type="Proteomes" id="UP000636755"/>
    </source>
</evidence>
<name>A0ABR7HHD3_9FIRM</name>
<sequence length="52" mass="6426">MYFTDTPELRKFEREMRQKPNFDRRNDECDENEISHFSDNKNVNTNRKKEGD</sequence>
<dbReference type="Proteomes" id="UP000636755">
    <property type="component" value="Unassembled WGS sequence"/>
</dbReference>
<dbReference type="EMBL" id="JACOPS010000001">
    <property type="protein sequence ID" value="MBC5726933.1"/>
    <property type="molecule type" value="Genomic_DNA"/>
</dbReference>
<gene>
    <name evidence="2" type="ORF">H8R91_00030</name>
</gene>